<gene>
    <name evidence="1" type="ORF">ACHE_30690A</name>
</gene>
<proteinExistence type="predicted"/>
<name>A0A7R7ZLQ7_ASPCH</name>
<accession>A0A7R7ZLQ7</accession>
<reference evidence="1" key="1">
    <citation type="submission" date="2021-01" db="EMBL/GenBank/DDBJ databases">
        <authorList>
            <consortium name="Aspergillus chevalieri M1 genome sequencing consortium"/>
            <person name="Kazuki M."/>
            <person name="Futagami T."/>
        </authorList>
    </citation>
    <scope>NUCLEOTIDE SEQUENCE</scope>
    <source>
        <strain evidence="1">M1</strain>
    </source>
</reference>
<sequence>MLPSGNQTSEIHGRGIINLKRSAKKFKIAQRFLGIGRETRGQEGWEFLSVTVVPFRRLRTLGPLAGKQATDEEAKKDSIAGKIHRHLLRTILSIVCRPPRVLGGGGLPSPDTALIVKTEELNN</sequence>
<reference evidence="1" key="2">
    <citation type="submission" date="2021-02" db="EMBL/GenBank/DDBJ databases">
        <title>Aspergillus chevalieri M1 genome sequence.</title>
        <authorList>
            <person name="Kadooka C."/>
            <person name="Mori K."/>
            <person name="Futagami T."/>
        </authorList>
    </citation>
    <scope>NUCLEOTIDE SEQUENCE</scope>
    <source>
        <strain evidence="1">M1</strain>
    </source>
</reference>
<dbReference type="KEGG" id="ache:ACHE_30690A"/>
<evidence type="ECO:0000313" key="1">
    <source>
        <dbReference type="EMBL" id="BCR86703.1"/>
    </source>
</evidence>
<evidence type="ECO:0000313" key="2">
    <source>
        <dbReference type="Proteomes" id="UP000637239"/>
    </source>
</evidence>
<dbReference type="GeneID" id="66981062"/>
<keyword evidence="2" id="KW-1185">Reference proteome</keyword>
<protein>
    <submittedName>
        <fullName evidence="1">Uncharacterized protein</fullName>
    </submittedName>
</protein>
<dbReference type="EMBL" id="AP024418">
    <property type="protein sequence ID" value="BCR86703.1"/>
    <property type="molecule type" value="Genomic_DNA"/>
</dbReference>
<organism evidence="1 2">
    <name type="scientific">Aspergillus chevalieri</name>
    <name type="common">Eurotium chevalieri</name>
    <dbReference type="NCBI Taxonomy" id="182096"/>
    <lineage>
        <taxon>Eukaryota</taxon>
        <taxon>Fungi</taxon>
        <taxon>Dikarya</taxon>
        <taxon>Ascomycota</taxon>
        <taxon>Pezizomycotina</taxon>
        <taxon>Eurotiomycetes</taxon>
        <taxon>Eurotiomycetidae</taxon>
        <taxon>Eurotiales</taxon>
        <taxon>Aspergillaceae</taxon>
        <taxon>Aspergillus</taxon>
        <taxon>Aspergillus subgen. Aspergillus</taxon>
    </lineage>
</organism>
<dbReference type="AlphaFoldDB" id="A0A7R7ZLQ7"/>
<dbReference type="RefSeq" id="XP_043135225.1">
    <property type="nucleotide sequence ID" value="XM_043277336.1"/>
</dbReference>
<dbReference type="Proteomes" id="UP000637239">
    <property type="component" value="Chromosome 3"/>
</dbReference>